<sequence>MLPALSSGLKRGCSGPAVQGFPSVRQRAPDLIEGRHADADGEDVKRRGTSRGEPLTPALYREAPGTGLLAADRGRRGEAP</sequence>
<dbReference type="AlphaFoldDB" id="A0A0K2B1W9"/>
<feature type="compositionally biased region" description="Basic and acidic residues" evidence="1">
    <location>
        <begin position="27"/>
        <end position="46"/>
    </location>
</feature>
<dbReference type="EMBL" id="CP012382">
    <property type="protein sequence ID" value="AKZ59136.1"/>
    <property type="molecule type" value="Genomic_DNA"/>
</dbReference>
<organism evidence="2 3">
    <name type="scientific">Streptomyces ambofaciens (strain ATCC 23877 / 3486 / DSM 40053 / JCM 4204 / NBRC 12836 / NRRL B-2516)</name>
    <dbReference type="NCBI Taxonomy" id="278992"/>
    <lineage>
        <taxon>Bacteria</taxon>
        <taxon>Bacillati</taxon>
        <taxon>Actinomycetota</taxon>
        <taxon>Actinomycetes</taxon>
        <taxon>Kitasatosporales</taxon>
        <taxon>Streptomycetaceae</taxon>
        <taxon>Streptomyces</taxon>
    </lineage>
</organism>
<dbReference type="KEGG" id="samb:SAM23877_6091"/>
<protein>
    <submittedName>
        <fullName evidence="2">Uncharacterized protein</fullName>
    </submittedName>
</protein>
<reference evidence="3" key="1">
    <citation type="journal article" date="2015" name="J. Biotechnol.">
        <title>Complete genome sequence of Streptomyces ambofaciens ATCC 23877, the spiramycin producer.</title>
        <authorList>
            <person name="Thibessard A."/>
            <person name="Haas D."/>
            <person name="Gerbaud C."/>
            <person name="Aigle B."/>
            <person name="Lautru S."/>
            <person name="Pernodet J.L."/>
            <person name="Leblond P."/>
        </authorList>
    </citation>
    <scope>NUCLEOTIDE SEQUENCE [LARGE SCALE GENOMIC DNA]</scope>
    <source>
        <strain evidence="3">ATCC 23877 / 3486 / DSM 40053 / JCM 4204 / NBRC 12836 / NRRL B-2516</strain>
    </source>
</reference>
<dbReference type="Proteomes" id="UP000061018">
    <property type="component" value="Chromosome"/>
</dbReference>
<name>A0A0K2B1W9_STRA7</name>
<accession>A0A0K2B1W9</accession>
<evidence type="ECO:0000256" key="1">
    <source>
        <dbReference type="SAM" id="MobiDB-lite"/>
    </source>
</evidence>
<proteinExistence type="predicted"/>
<feature type="region of interest" description="Disordered" evidence="1">
    <location>
        <begin position="1"/>
        <end position="80"/>
    </location>
</feature>
<evidence type="ECO:0000313" key="2">
    <source>
        <dbReference type="EMBL" id="AKZ59136.1"/>
    </source>
</evidence>
<gene>
    <name evidence="2" type="ORF">SAM23877_6091</name>
</gene>
<evidence type="ECO:0000313" key="3">
    <source>
        <dbReference type="Proteomes" id="UP000061018"/>
    </source>
</evidence>